<dbReference type="SUPFAM" id="SSF53474">
    <property type="entry name" value="alpha/beta-Hydrolases"/>
    <property type="match status" value="1"/>
</dbReference>
<organism evidence="2">
    <name type="scientific">Lichtheimia ramosa</name>
    <dbReference type="NCBI Taxonomy" id="688394"/>
    <lineage>
        <taxon>Eukaryota</taxon>
        <taxon>Fungi</taxon>
        <taxon>Fungi incertae sedis</taxon>
        <taxon>Mucoromycota</taxon>
        <taxon>Mucoromycotina</taxon>
        <taxon>Mucoromycetes</taxon>
        <taxon>Mucorales</taxon>
        <taxon>Lichtheimiaceae</taxon>
        <taxon>Lichtheimia</taxon>
    </lineage>
</organism>
<dbReference type="OrthoDB" id="94039at2759"/>
<dbReference type="Pfam" id="PF12697">
    <property type="entry name" value="Abhydrolase_6"/>
    <property type="match status" value="1"/>
</dbReference>
<dbReference type="AlphaFoldDB" id="A0A077WXE6"/>
<dbReference type="Gene3D" id="3.40.50.1820">
    <property type="entry name" value="alpha/beta hydrolase"/>
    <property type="match status" value="1"/>
</dbReference>
<name>A0A077WXE6_9FUNG</name>
<evidence type="ECO:0000259" key="1">
    <source>
        <dbReference type="Pfam" id="PF12697"/>
    </source>
</evidence>
<dbReference type="InterPro" id="IPR050266">
    <property type="entry name" value="AB_hydrolase_sf"/>
</dbReference>
<dbReference type="InterPro" id="IPR029058">
    <property type="entry name" value="AB_hydrolase_fold"/>
</dbReference>
<sequence length="329" mass="38367">MPRLLPEATHYIPVHPATEGWNDQRLVVERHYFPAPEKSNRCIALLWSHSNGFNKESLHPLMRHFIQYMRQYRPQYNDTSFTFVAWEARNHGDSARLNQGTFRDTYVWFDNVMDTKQVIDVMGLKKDHDKLFGIGHSFGATSMLLCEFFYPRTFDGLCLIEPVIGDNIDDVVVREQYPTMASAKRRDTWDSFEDALNLLQQRRFWKRFDPEVLDLYVRYGMYKREDGKVSLKCPKEQETHNFRMQTYARTTGFRSIPTLKIPTDFIYAKESNFLLPGHEGDITSKSKYAKVVWAEGSHMAPNERPKDFAPIITAAFDRAMAEAAPSSRL</sequence>
<protein>
    <recommendedName>
        <fullName evidence="1">AB hydrolase-1 domain-containing protein</fullName>
    </recommendedName>
</protein>
<proteinExistence type="predicted"/>
<accession>A0A077WXE6</accession>
<dbReference type="EMBL" id="LK023346">
    <property type="protein sequence ID" value="CDS11688.1"/>
    <property type="molecule type" value="Genomic_DNA"/>
</dbReference>
<dbReference type="PANTHER" id="PTHR43798">
    <property type="entry name" value="MONOACYLGLYCEROL LIPASE"/>
    <property type="match status" value="1"/>
</dbReference>
<evidence type="ECO:0000313" key="2">
    <source>
        <dbReference type="EMBL" id="CDS11688.1"/>
    </source>
</evidence>
<reference evidence="2" key="1">
    <citation type="journal article" date="2014" name="Genome Announc.">
        <title>De novo whole-genome sequence and genome annotation of Lichtheimia ramosa.</title>
        <authorList>
            <person name="Linde J."/>
            <person name="Schwartze V."/>
            <person name="Binder U."/>
            <person name="Lass-Florl C."/>
            <person name="Voigt K."/>
            <person name="Horn F."/>
        </authorList>
    </citation>
    <scope>NUCLEOTIDE SEQUENCE</scope>
    <source>
        <strain evidence="2">JMRC FSU:6197</strain>
    </source>
</reference>
<dbReference type="InterPro" id="IPR000073">
    <property type="entry name" value="AB_hydrolase_1"/>
</dbReference>
<dbReference type="GO" id="GO:0016020">
    <property type="term" value="C:membrane"/>
    <property type="evidence" value="ECO:0007669"/>
    <property type="project" value="TreeGrafter"/>
</dbReference>
<dbReference type="PANTHER" id="PTHR43798:SF33">
    <property type="entry name" value="HYDROLASE, PUTATIVE (AFU_ORTHOLOGUE AFUA_2G14860)-RELATED"/>
    <property type="match status" value="1"/>
</dbReference>
<feature type="domain" description="AB hydrolase-1" evidence="1">
    <location>
        <begin position="72"/>
        <end position="309"/>
    </location>
</feature>
<gene>
    <name evidence="2" type="ORF">LRAMOSA03951</name>
</gene>